<dbReference type="HOGENOM" id="CLU_1368117_0_0_1"/>
<reference evidence="2" key="1">
    <citation type="submission" date="2015-04" db="UniProtKB">
        <authorList>
            <consortium name="EnsemblPlants"/>
        </authorList>
    </citation>
    <scope>IDENTIFICATION</scope>
</reference>
<proteinExistence type="predicted"/>
<evidence type="ECO:0000313" key="2">
    <source>
        <dbReference type="EnsemblPlants" id="OMERI08G11230.1"/>
    </source>
</evidence>
<dbReference type="Proteomes" id="UP000008021">
    <property type="component" value="Chromosome 8"/>
</dbReference>
<dbReference type="EnsemblPlants" id="OMERI08G11230.1">
    <property type="protein sequence ID" value="OMERI08G11230.1"/>
    <property type="gene ID" value="OMERI08G11230"/>
</dbReference>
<organism evidence="2">
    <name type="scientific">Oryza meridionalis</name>
    <dbReference type="NCBI Taxonomy" id="40149"/>
    <lineage>
        <taxon>Eukaryota</taxon>
        <taxon>Viridiplantae</taxon>
        <taxon>Streptophyta</taxon>
        <taxon>Embryophyta</taxon>
        <taxon>Tracheophyta</taxon>
        <taxon>Spermatophyta</taxon>
        <taxon>Magnoliopsida</taxon>
        <taxon>Liliopsida</taxon>
        <taxon>Poales</taxon>
        <taxon>Poaceae</taxon>
        <taxon>BOP clade</taxon>
        <taxon>Oryzoideae</taxon>
        <taxon>Oryzeae</taxon>
        <taxon>Oryzinae</taxon>
        <taxon>Oryza</taxon>
    </lineage>
</organism>
<dbReference type="Gramene" id="OMERI08G11230.1">
    <property type="protein sequence ID" value="OMERI08G11230.1"/>
    <property type="gene ID" value="OMERI08G11230"/>
</dbReference>
<feature type="signal peptide" evidence="1">
    <location>
        <begin position="1"/>
        <end position="23"/>
    </location>
</feature>
<accession>A0A0E0EL52</accession>
<keyword evidence="1" id="KW-0732">Signal</keyword>
<keyword evidence="3" id="KW-1185">Reference proteome</keyword>
<feature type="chain" id="PRO_5002358345" evidence="1">
    <location>
        <begin position="24"/>
        <end position="200"/>
    </location>
</feature>
<name>A0A0E0EL52_9ORYZ</name>
<dbReference type="AlphaFoldDB" id="A0A0E0EL52"/>
<reference evidence="2" key="2">
    <citation type="submission" date="2018-05" db="EMBL/GenBank/DDBJ databases">
        <title>OmerRS3 (Oryza meridionalis Reference Sequence Version 3).</title>
        <authorList>
            <person name="Zhang J."/>
            <person name="Kudrna D."/>
            <person name="Lee S."/>
            <person name="Talag J."/>
            <person name="Welchert J."/>
            <person name="Wing R.A."/>
        </authorList>
    </citation>
    <scope>NUCLEOTIDE SEQUENCE [LARGE SCALE GENOMIC DNA]</scope>
    <source>
        <strain evidence="2">cv. OR44</strain>
    </source>
</reference>
<evidence type="ECO:0000256" key="1">
    <source>
        <dbReference type="SAM" id="SignalP"/>
    </source>
</evidence>
<evidence type="ECO:0000313" key="3">
    <source>
        <dbReference type="Proteomes" id="UP000008021"/>
    </source>
</evidence>
<sequence>MRSIFATFAILSFWKGFLHLCLGHMMKLPLRSDRKGIEIQRGARLRLSLPPLSSLVACRRRTRFGRGGGSPRSELTVGAPHVGGTIALHPVTWERVANMECRWPDLVVGLEEEPERSLALVVGDAGAVDADAGVESIFYVAPNGVVEKGPTVDAPIGVDWDSLEIFARNEEEGRLERVDDNKFYELLGLRAEDEQADRNR</sequence>
<protein>
    <submittedName>
        <fullName evidence="2">Uncharacterized protein</fullName>
    </submittedName>
</protein>